<reference evidence="1 2" key="1">
    <citation type="submission" date="2023-04" db="EMBL/GenBank/DDBJ databases">
        <title>Marinobulbifer ophiurae gen. nov., sp. Nov., isolate from tissue of brittle star Ophioplocus japonicus.</title>
        <authorList>
            <person name="Kawano K."/>
            <person name="Sawayama S."/>
            <person name="Nakagawa S."/>
        </authorList>
    </citation>
    <scope>NUCLEOTIDE SEQUENCE [LARGE SCALE GENOMIC DNA]</scope>
    <source>
        <strain evidence="1 2">NKW57</strain>
    </source>
</reference>
<name>A0ABQ6LUP9_9GAMM</name>
<organism evidence="1 2">
    <name type="scientific">Biformimicrobium ophioploci</name>
    <dbReference type="NCBI Taxonomy" id="3036711"/>
    <lineage>
        <taxon>Bacteria</taxon>
        <taxon>Pseudomonadati</taxon>
        <taxon>Pseudomonadota</taxon>
        <taxon>Gammaproteobacteria</taxon>
        <taxon>Cellvibrionales</taxon>
        <taxon>Microbulbiferaceae</taxon>
        <taxon>Biformimicrobium</taxon>
    </lineage>
</organism>
<gene>
    <name evidence="1" type="ORF">MNKW57_00980</name>
</gene>
<evidence type="ECO:0000313" key="2">
    <source>
        <dbReference type="Proteomes" id="UP001224392"/>
    </source>
</evidence>
<dbReference type="EMBL" id="BSYJ01000001">
    <property type="protein sequence ID" value="GMG85777.1"/>
    <property type="molecule type" value="Genomic_DNA"/>
</dbReference>
<proteinExistence type="predicted"/>
<keyword evidence="2" id="KW-1185">Reference proteome</keyword>
<protein>
    <submittedName>
        <fullName evidence="1">Uncharacterized protein</fullName>
    </submittedName>
</protein>
<sequence length="62" mass="7034">MLQHGLFIVLATVALQRIAGLLVKQAHSRKDWLGNRSRSCFDRLLRSATGEQQHPRQEQAPV</sequence>
<evidence type="ECO:0000313" key="1">
    <source>
        <dbReference type="EMBL" id="GMG85777.1"/>
    </source>
</evidence>
<dbReference type="Proteomes" id="UP001224392">
    <property type="component" value="Unassembled WGS sequence"/>
</dbReference>
<comment type="caution">
    <text evidence="1">The sequence shown here is derived from an EMBL/GenBank/DDBJ whole genome shotgun (WGS) entry which is preliminary data.</text>
</comment>
<accession>A0ABQ6LUP9</accession>